<sequence length="395" mass="45646">MTLARVRRMESLYLRRNQGGTAELCLRPFGDGDFFRNDRMRALQSCGCFRRRKTMAVNEKLEEIRRRTLENIARAGNLEELNEVRLTVLGKRGELKELMKGMRELSAEERPKFGQLVNDVRQMVEQELADRKSKMEEELLNRKLASETIDVTLPAKKIKLGHRHPNTRVLDEVERIFIGMGYEVVEGPEIEYDYYNFEALNIPANHPAKDEQDTFYINKDILLRTQTSPVQVRVMEKGKLPIRMIAPGRVFRADEVDATHSPSFHQIEGMVIDKNITMADLKGTLLEFAHKMFGENVRLKFRPHHFPFTEPSAEVDVSCFKCGGKGCRFCKGEGWIEILGCGMVHPDVLRMSGIDPEEYQGFAFGVGLERISLLKYEIDDMRLLYENDDRFLSQF</sequence>
<evidence type="ECO:0000256" key="12">
    <source>
        <dbReference type="ARBA" id="ARBA00049255"/>
    </source>
</evidence>
<dbReference type="GO" id="GO:0000287">
    <property type="term" value="F:magnesium ion binding"/>
    <property type="evidence" value="ECO:0007669"/>
    <property type="project" value="UniProtKB-UniRule"/>
</dbReference>
<evidence type="ECO:0000256" key="1">
    <source>
        <dbReference type="ARBA" id="ARBA00004496"/>
    </source>
</evidence>
<organism evidence="15 16">
    <name type="scientific">Shuttleworthella satelles DSM 14600</name>
    <dbReference type="NCBI Taxonomy" id="626523"/>
    <lineage>
        <taxon>Bacteria</taxon>
        <taxon>Bacillati</taxon>
        <taxon>Bacillota</taxon>
        <taxon>Clostridia</taxon>
        <taxon>Lachnospirales</taxon>
        <taxon>Lachnospiraceae</taxon>
        <taxon>Shuttleworthella</taxon>
    </lineage>
</organism>
<comment type="subcellular location">
    <subcellularLocation>
        <location evidence="1 13">Cytoplasm</location>
    </subcellularLocation>
</comment>
<name>C4GAC4_9FIRM</name>
<accession>C4GAC4</accession>
<evidence type="ECO:0000256" key="2">
    <source>
        <dbReference type="ARBA" id="ARBA00010207"/>
    </source>
</evidence>
<dbReference type="GO" id="GO:0006432">
    <property type="term" value="P:phenylalanyl-tRNA aminoacylation"/>
    <property type="evidence" value="ECO:0007669"/>
    <property type="project" value="UniProtKB-UniRule"/>
</dbReference>
<evidence type="ECO:0000256" key="7">
    <source>
        <dbReference type="ARBA" id="ARBA00022741"/>
    </source>
</evidence>
<gene>
    <name evidence="13 15" type="primary">pheS</name>
    <name evidence="15" type="ORF">GCWU000342_01469</name>
</gene>
<dbReference type="PANTHER" id="PTHR11538">
    <property type="entry name" value="PHENYLALANYL-TRNA SYNTHETASE"/>
    <property type="match status" value="1"/>
</dbReference>
<dbReference type="NCBIfam" id="TIGR00468">
    <property type="entry name" value="pheS"/>
    <property type="match status" value="1"/>
</dbReference>
<evidence type="ECO:0000256" key="4">
    <source>
        <dbReference type="ARBA" id="ARBA00022490"/>
    </source>
</evidence>
<feature type="binding site" evidence="13">
    <location>
        <position position="310"/>
    </location>
    <ligand>
        <name>Mg(2+)</name>
        <dbReference type="ChEBI" id="CHEBI:18420"/>
        <note>shared with beta subunit</note>
    </ligand>
</feature>
<comment type="cofactor">
    <cofactor evidence="13">
        <name>Mg(2+)</name>
        <dbReference type="ChEBI" id="CHEBI:18420"/>
    </cofactor>
    <text evidence="13">Binds 2 magnesium ions per tetramer.</text>
</comment>
<dbReference type="HAMAP" id="MF_00281">
    <property type="entry name" value="Phe_tRNA_synth_alpha1"/>
    <property type="match status" value="1"/>
</dbReference>
<comment type="similarity">
    <text evidence="2 13">Belongs to the class-II aminoacyl-tRNA synthetase family. Phe-tRNA synthetase alpha subunit type 1 subfamily.</text>
</comment>
<keyword evidence="6 13" id="KW-0479">Metal-binding</keyword>
<keyword evidence="10 13" id="KW-0648">Protein biosynthesis</keyword>
<keyword evidence="7 13" id="KW-0547">Nucleotide-binding</keyword>
<dbReference type="HOGENOM" id="CLU_025086_0_1_9"/>
<evidence type="ECO:0000313" key="15">
    <source>
        <dbReference type="EMBL" id="EEP28657.1"/>
    </source>
</evidence>
<evidence type="ECO:0000256" key="5">
    <source>
        <dbReference type="ARBA" id="ARBA00022598"/>
    </source>
</evidence>
<dbReference type="GO" id="GO:0005737">
    <property type="term" value="C:cytoplasm"/>
    <property type="evidence" value="ECO:0007669"/>
    <property type="project" value="UniProtKB-SubCell"/>
</dbReference>
<dbReference type="eggNOG" id="COG0016">
    <property type="taxonomic scope" value="Bacteria"/>
</dbReference>
<dbReference type="GO" id="GO:0005524">
    <property type="term" value="F:ATP binding"/>
    <property type="evidence" value="ECO:0007669"/>
    <property type="project" value="UniProtKB-UniRule"/>
</dbReference>
<evidence type="ECO:0000256" key="11">
    <source>
        <dbReference type="ARBA" id="ARBA00023146"/>
    </source>
</evidence>
<dbReference type="GO" id="GO:0000049">
    <property type="term" value="F:tRNA binding"/>
    <property type="evidence" value="ECO:0007669"/>
    <property type="project" value="InterPro"/>
</dbReference>
<dbReference type="SUPFAM" id="SSF55681">
    <property type="entry name" value="Class II aaRS and biotin synthetases"/>
    <property type="match status" value="1"/>
</dbReference>
<dbReference type="InterPro" id="IPR004529">
    <property type="entry name" value="Phe-tRNA-synth_IIc_asu"/>
</dbReference>
<dbReference type="GO" id="GO:0016740">
    <property type="term" value="F:transferase activity"/>
    <property type="evidence" value="ECO:0007669"/>
    <property type="project" value="UniProtKB-ARBA"/>
</dbReference>
<evidence type="ECO:0000256" key="10">
    <source>
        <dbReference type="ARBA" id="ARBA00022917"/>
    </source>
</evidence>
<proteinExistence type="inferred from homology"/>
<dbReference type="Pfam" id="PF01409">
    <property type="entry name" value="tRNA-synt_2d"/>
    <property type="match status" value="1"/>
</dbReference>
<comment type="caution">
    <text evidence="15">The sequence shown here is derived from an EMBL/GenBank/DDBJ whole genome shotgun (WGS) entry which is preliminary data.</text>
</comment>
<evidence type="ECO:0000256" key="6">
    <source>
        <dbReference type="ARBA" id="ARBA00022723"/>
    </source>
</evidence>
<keyword evidence="4 13" id="KW-0963">Cytoplasm</keyword>
<dbReference type="InterPro" id="IPR006195">
    <property type="entry name" value="aa-tRNA-synth_II"/>
</dbReference>
<evidence type="ECO:0000256" key="8">
    <source>
        <dbReference type="ARBA" id="ARBA00022840"/>
    </source>
</evidence>
<reference evidence="15" key="1">
    <citation type="submission" date="2009-04" db="EMBL/GenBank/DDBJ databases">
        <authorList>
            <person name="Weinstock G."/>
            <person name="Sodergren E."/>
            <person name="Clifton S."/>
            <person name="Fulton L."/>
            <person name="Fulton B."/>
            <person name="Courtney L."/>
            <person name="Fronick C."/>
            <person name="Harrison M."/>
            <person name="Strong C."/>
            <person name="Farmer C."/>
            <person name="Delahaunty K."/>
            <person name="Markovic C."/>
            <person name="Hall O."/>
            <person name="Minx P."/>
            <person name="Tomlinson C."/>
            <person name="Mitreva M."/>
            <person name="Nelson J."/>
            <person name="Hou S."/>
            <person name="Wollam A."/>
            <person name="Pepin K.H."/>
            <person name="Johnson M."/>
            <person name="Bhonagiri V."/>
            <person name="Nash W.E."/>
            <person name="Warren W."/>
            <person name="Chinwalla A."/>
            <person name="Mardis E.R."/>
            <person name="Wilson R.K."/>
        </authorList>
    </citation>
    <scope>NUCLEOTIDE SEQUENCE [LARGE SCALE GENOMIC DNA]</scope>
    <source>
        <strain evidence="15">DSM 14600</strain>
    </source>
</reference>
<dbReference type="EC" id="6.1.1.20" evidence="13"/>
<keyword evidence="8 13" id="KW-0067">ATP-binding</keyword>
<evidence type="ECO:0000259" key="14">
    <source>
        <dbReference type="PROSITE" id="PS50862"/>
    </source>
</evidence>
<dbReference type="InterPro" id="IPR004188">
    <property type="entry name" value="Phe-tRNA_ligase_II_N"/>
</dbReference>
<dbReference type="EMBL" id="ACIP02000002">
    <property type="protein sequence ID" value="EEP28657.1"/>
    <property type="molecule type" value="Genomic_DNA"/>
</dbReference>
<dbReference type="GO" id="GO:0004826">
    <property type="term" value="F:phenylalanine-tRNA ligase activity"/>
    <property type="evidence" value="ECO:0007669"/>
    <property type="project" value="UniProtKB-UniRule"/>
</dbReference>
<evidence type="ECO:0000256" key="3">
    <source>
        <dbReference type="ARBA" id="ARBA00011209"/>
    </source>
</evidence>
<keyword evidence="5 13" id="KW-0436">Ligase</keyword>
<dbReference type="Proteomes" id="UP000003494">
    <property type="component" value="Unassembled WGS sequence"/>
</dbReference>
<dbReference type="InterPro" id="IPR022911">
    <property type="entry name" value="Phe_tRNA_ligase_alpha1_bac"/>
</dbReference>
<evidence type="ECO:0000313" key="16">
    <source>
        <dbReference type="Proteomes" id="UP000003494"/>
    </source>
</evidence>
<evidence type="ECO:0000256" key="9">
    <source>
        <dbReference type="ARBA" id="ARBA00022842"/>
    </source>
</evidence>
<dbReference type="FunFam" id="3.30.930.10:FF:000003">
    <property type="entry name" value="Phenylalanine--tRNA ligase alpha subunit"/>
    <property type="match status" value="1"/>
</dbReference>
<evidence type="ECO:0000256" key="13">
    <source>
        <dbReference type="HAMAP-Rule" id="MF_00281"/>
    </source>
</evidence>
<dbReference type="STRING" id="626523.GCWU000342_01469"/>
<keyword evidence="11 13" id="KW-0030">Aminoacyl-tRNA synthetase</keyword>
<comment type="subunit">
    <text evidence="3 13">Tetramer of two alpha and two beta subunits.</text>
</comment>
<comment type="catalytic activity">
    <reaction evidence="12 13">
        <text>tRNA(Phe) + L-phenylalanine + ATP = L-phenylalanyl-tRNA(Phe) + AMP + diphosphate + H(+)</text>
        <dbReference type="Rhea" id="RHEA:19413"/>
        <dbReference type="Rhea" id="RHEA-COMP:9668"/>
        <dbReference type="Rhea" id="RHEA-COMP:9699"/>
        <dbReference type="ChEBI" id="CHEBI:15378"/>
        <dbReference type="ChEBI" id="CHEBI:30616"/>
        <dbReference type="ChEBI" id="CHEBI:33019"/>
        <dbReference type="ChEBI" id="CHEBI:58095"/>
        <dbReference type="ChEBI" id="CHEBI:78442"/>
        <dbReference type="ChEBI" id="CHEBI:78531"/>
        <dbReference type="ChEBI" id="CHEBI:456215"/>
        <dbReference type="EC" id="6.1.1.20"/>
    </reaction>
</comment>
<protein>
    <recommendedName>
        <fullName evidence="13">Phenylalanine--tRNA ligase alpha subunit</fullName>
        <ecNumber evidence="13">6.1.1.20</ecNumber>
    </recommendedName>
    <alternativeName>
        <fullName evidence="13">Phenylalanyl-tRNA synthetase alpha subunit</fullName>
        <shortName evidence="13">PheRS</shortName>
    </alternativeName>
</protein>
<dbReference type="GO" id="GO:0140096">
    <property type="term" value="F:catalytic activity, acting on a protein"/>
    <property type="evidence" value="ECO:0007669"/>
    <property type="project" value="UniProtKB-ARBA"/>
</dbReference>
<dbReference type="InterPro" id="IPR002319">
    <property type="entry name" value="Phenylalanyl-tRNA_Synthase"/>
</dbReference>
<dbReference type="CDD" id="cd00496">
    <property type="entry name" value="PheRS_alpha_core"/>
    <property type="match status" value="1"/>
</dbReference>
<keyword evidence="9 13" id="KW-0460">Magnesium</keyword>
<dbReference type="Gene3D" id="3.30.930.10">
    <property type="entry name" value="Bira Bifunctional Protein, Domain 2"/>
    <property type="match status" value="1"/>
</dbReference>
<dbReference type="PROSITE" id="PS50862">
    <property type="entry name" value="AA_TRNA_LIGASE_II"/>
    <property type="match status" value="1"/>
</dbReference>
<dbReference type="Pfam" id="PF02912">
    <property type="entry name" value="Phe_tRNA-synt_N"/>
    <property type="match status" value="1"/>
</dbReference>
<dbReference type="InterPro" id="IPR010978">
    <property type="entry name" value="tRNA-bd_arm"/>
</dbReference>
<feature type="domain" description="Aminoacyl-transfer RNA synthetases class-II family profile" evidence="14">
    <location>
        <begin position="167"/>
        <end position="386"/>
    </location>
</feature>
<dbReference type="InterPro" id="IPR045864">
    <property type="entry name" value="aa-tRNA-synth_II/BPL/LPL"/>
</dbReference>
<dbReference type="AlphaFoldDB" id="C4GAC4"/>
<dbReference type="PANTHER" id="PTHR11538:SF41">
    <property type="entry name" value="PHENYLALANINE--TRNA LIGASE, MITOCHONDRIAL"/>
    <property type="match status" value="1"/>
</dbReference>
<dbReference type="SUPFAM" id="SSF46589">
    <property type="entry name" value="tRNA-binding arm"/>
    <property type="match status" value="1"/>
</dbReference>
<keyword evidence="16" id="KW-1185">Reference proteome</keyword>